<dbReference type="PROSITE" id="PS00198">
    <property type="entry name" value="4FE4S_FER_1"/>
    <property type="match status" value="2"/>
</dbReference>
<reference evidence="6 9" key="2">
    <citation type="submission" date="2019-02" db="EMBL/GenBank/DDBJ databases">
        <title>Complete genome sequence of Desulfobacter hydrogenophilus AcRS1.</title>
        <authorList>
            <person name="Marietou A."/>
            <person name="Lund M.B."/>
            <person name="Marshall I.P.G."/>
            <person name="Schreiber L."/>
            <person name="Jorgensen B."/>
        </authorList>
    </citation>
    <scope>NUCLEOTIDE SEQUENCE [LARGE SCALE GENOMIC DNA]</scope>
    <source>
        <strain evidence="6 9">AcRS1</strain>
    </source>
</reference>
<dbReference type="InterPro" id="IPR050572">
    <property type="entry name" value="Fe-S_Ferredoxin"/>
</dbReference>
<dbReference type="Proteomes" id="UP000293902">
    <property type="component" value="Chromosome"/>
</dbReference>
<keyword evidence="4" id="KW-0411">Iron-sulfur</keyword>
<dbReference type="EMBL" id="CP036313">
    <property type="protein sequence ID" value="QBH14387.1"/>
    <property type="molecule type" value="Genomic_DNA"/>
</dbReference>
<dbReference type="PANTHER" id="PTHR43687">
    <property type="entry name" value="ADENYLYLSULFATE REDUCTASE, BETA SUBUNIT"/>
    <property type="match status" value="1"/>
</dbReference>
<feature type="domain" description="4Fe-4S ferredoxin-type" evidence="5">
    <location>
        <begin position="31"/>
        <end position="61"/>
    </location>
</feature>
<organism evidence="7 8">
    <name type="scientific">Desulfobacter hydrogenophilus</name>
    <dbReference type="NCBI Taxonomy" id="2291"/>
    <lineage>
        <taxon>Bacteria</taxon>
        <taxon>Pseudomonadati</taxon>
        <taxon>Thermodesulfobacteriota</taxon>
        <taxon>Desulfobacteria</taxon>
        <taxon>Desulfobacterales</taxon>
        <taxon>Desulfobacteraceae</taxon>
        <taxon>Desulfobacter</taxon>
    </lineage>
</organism>
<dbReference type="InterPro" id="IPR017900">
    <property type="entry name" value="4Fe4S_Fe_S_CS"/>
</dbReference>
<dbReference type="AlphaFoldDB" id="A0A328FGY0"/>
<proteinExistence type="predicted"/>
<accession>A0A328FGY0</accession>
<keyword evidence="9" id="KW-1185">Reference proteome</keyword>
<dbReference type="GO" id="GO:0051539">
    <property type="term" value="F:4 iron, 4 sulfur cluster binding"/>
    <property type="evidence" value="ECO:0007669"/>
    <property type="project" value="UniProtKB-KW"/>
</dbReference>
<dbReference type="OrthoDB" id="9794954at2"/>
<protein>
    <submittedName>
        <fullName evidence="6">Ferredoxin family protein</fullName>
    </submittedName>
    <submittedName>
        <fullName evidence="7">[Fe-S]-binding protein</fullName>
    </submittedName>
</protein>
<evidence type="ECO:0000256" key="1">
    <source>
        <dbReference type="ARBA" id="ARBA00022485"/>
    </source>
</evidence>
<keyword evidence="1" id="KW-0004">4Fe-4S</keyword>
<dbReference type="SUPFAM" id="SSF54862">
    <property type="entry name" value="4Fe-4S ferredoxins"/>
    <property type="match status" value="1"/>
</dbReference>
<evidence type="ECO:0000313" key="7">
    <source>
        <dbReference type="EMBL" id="RAM02287.1"/>
    </source>
</evidence>
<dbReference type="Pfam" id="PF14697">
    <property type="entry name" value="Fer4_21"/>
    <property type="match status" value="1"/>
</dbReference>
<dbReference type="Proteomes" id="UP000248798">
    <property type="component" value="Unassembled WGS sequence"/>
</dbReference>
<gene>
    <name evidence="7" type="ORF">DO021_09240</name>
    <name evidence="6" type="ORF">EYB58_16550</name>
</gene>
<evidence type="ECO:0000313" key="9">
    <source>
        <dbReference type="Proteomes" id="UP000293902"/>
    </source>
</evidence>
<dbReference type="EMBL" id="QLNI01000016">
    <property type="protein sequence ID" value="RAM02287.1"/>
    <property type="molecule type" value="Genomic_DNA"/>
</dbReference>
<evidence type="ECO:0000256" key="3">
    <source>
        <dbReference type="ARBA" id="ARBA00023004"/>
    </source>
</evidence>
<keyword evidence="2" id="KW-0479">Metal-binding</keyword>
<dbReference type="GO" id="GO:0046872">
    <property type="term" value="F:metal ion binding"/>
    <property type="evidence" value="ECO:0007669"/>
    <property type="project" value="UniProtKB-KW"/>
</dbReference>
<evidence type="ECO:0000256" key="4">
    <source>
        <dbReference type="ARBA" id="ARBA00023014"/>
    </source>
</evidence>
<dbReference type="Gene3D" id="3.30.70.20">
    <property type="match status" value="1"/>
</dbReference>
<sequence length="71" mass="7748">MTIETIQGCIGCGTCIETCPTDVIRKDPKTKKAFIAYPADCQICHLCRMYCPVDAITISPEKAIPVVVSWG</sequence>
<name>A0A328FGY0_9BACT</name>
<reference evidence="7 8" key="1">
    <citation type="submission" date="2018-06" db="EMBL/GenBank/DDBJ databases">
        <title>Complete Genome Sequence of Desulfobacter hydrogenophilus (DSM3380).</title>
        <authorList>
            <person name="Marietou A."/>
            <person name="Schreiber L."/>
            <person name="Marshall I."/>
            <person name="Jorgensen B."/>
        </authorList>
    </citation>
    <scope>NUCLEOTIDE SEQUENCE [LARGE SCALE GENOMIC DNA]</scope>
    <source>
        <strain evidence="7 8">DSM 3380</strain>
    </source>
</reference>
<feature type="domain" description="4Fe-4S ferredoxin-type" evidence="5">
    <location>
        <begin position="1"/>
        <end position="29"/>
    </location>
</feature>
<evidence type="ECO:0000313" key="8">
    <source>
        <dbReference type="Proteomes" id="UP000248798"/>
    </source>
</evidence>
<dbReference type="PROSITE" id="PS51379">
    <property type="entry name" value="4FE4S_FER_2"/>
    <property type="match status" value="2"/>
</dbReference>
<dbReference type="PANTHER" id="PTHR43687:SF1">
    <property type="entry name" value="FERREDOXIN III"/>
    <property type="match status" value="1"/>
</dbReference>
<dbReference type="RefSeq" id="WP_111955949.1">
    <property type="nucleotide sequence ID" value="NZ_CP036313.1"/>
</dbReference>
<keyword evidence="3" id="KW-0408">Iron</keyword>
<evidence type="ECO:0000259" key="5">
    <source>
        <dbReference type="PROSITE" id="PS51379"/>
    </source>
</evidence>
<dbReference type="InterPro" id="IPR017896">
    <property type="entry name" value="4Fe4S_Fe-S-bd"/>
</dbReference>
<evidence type="ECO:0000256" key="2">
    <source>
        <dbReference type="ARBA" id="ARBA00022723"/>
    </source>
</evidence>
<evidence type="ECO:0000313" key="6">
    <source>
        <dbReference type="EMBL" id="QBH14387.1"/>
    </source>
</evidence>